<evidence type="ECO:0000313" key="2">
    <source>
        <dbReference type="EMBL" id="SUA21622.1"/>
    </source>
</evidence>
<organism evidence="2">
    <name type="scientific">Neisseria gonorrhoeae</name>
    <dbReference type="NCBI Taxonomy" id="485"/>
    <lineage>
        <taxon>Bacteria</taxon>
        <taxon>Pseudomonadati</taxon>
        <taxon>Pseudomonadota</taxon>
        <taxon>Betaproteobacteria</taxon>
        <taxon>Neisseriales</taxon>
        <taxon>Neisseriaceae</taxon>
        <taxon>Neisseria</taxon>
    </lineage>
</organism>
<proteinExistence type="predicted"/>
<dbReference type="Gene3D" id="3.40.50.300">
    <property type="entry name" value="P-loop containing nucleotide triphosphate hydrolases"/>
    <property type="match status" value="1"/>
</dbReference>
<dbReference type="Pfam" id="PF19044">
    <property type="entry name" value="P-loop_TraG"/>
    <property type="match status" value="1"/>
</dbReference>
<protein>
    <submittedName>
        <fullName evidence="2">Protein TraC</fullName>
    </submittedName>
</protein>
<name>A0A378VX08_NEIGO</name>
<accession>A0A378VX08</accession>
<reference evidence="2" key="1">
    <citation type="submission" date="2018-06" db="EMBL/GenBank/DDBJ databases">
        <authorList>
            <consortium name="Pathogen Informatics"/>
            <person name="Doyle S."/>
        </authorList>
    </citation>
    <scope>NUCLEOTIDE SEQUENCE [LARGE SCALE GENOMIC DNA]</scope>
    <source>
        <strain evidence="2">NCTC11421</strain>
    </source>
</reference>
<gene>
    <name evidence="2" type="ORF">NCTC11421_01559</name>
</gene>
<dbReference type="InterPro" id="IPR027417">
    <property type="entry name" value="P-loop_NTPase"/>
</dbReference>
<dbReference type="InterPro" id="IPR043964">
    <property type="entry name" value="P-loop_TraG"/>
</dbReference>
<dbReference type="EMBL" id="UGRI01000001">
    <property type="protein sequence ID" value="SUA21622.1"/>
    <property type="molecule type" value="Genomic_DNA"/>
</dbReference>
<dbReference type="AlphaFoldDB" id="A0A378VX08"/>
<sequence length="84" mass="9587">MNVEFKNDLVVLELEELKTKPDLQQIIMQLIMYRIMQGMYLSRSQYKIMMIDEAWALLGDTGTAARLLRKATAVSVSTKVHAAL</sequence>
<evidence type="ECO:0000259" key="1">
    <source>
        <dbReference type="Pfam" id="PF19044"/>
    </source>
</evidence>
<feature type="domain" description="TraG P-loop" evidence="1">
    <location>
        <begin position="6"/>
        <end position="64"/>
    </location>
</feature>